<dbReference type="Proteomes" id="UP000184532">
    <property type="component" value="Unassembled WGS sequence"/>
</dbReference>
<evidence type="ECO:0000313" key="2">
    <source>
        <dbReference type="Proteomes" id="UP000184532"/>
    </source>
</evidence>
<keyword evidence="2" id="KW-1185">Reference proteome</keyword>
<dbReference type="AlphaFoldDB" id="A0A1M5J6R5"/>
<sequence>MNKVVKTRYVRAKCLGGGTASVIANHLQKINFAEIDINPSYYYLEDLEPSLCSNVFRKENCNLQFDIKKNTQHSSETNSIFMTNNLLGEKAGNYHIHHHGFQKNRRYDYLKTSESDLNRKLLNTTKEPVKANKKSSRDHYLAQMG</sequence>
<gene>
    <name evidence="1" type="ORF">SAMN04488116_1150</name>
</gene>
<reference evidence="2" key="1">
    <citation type="submission" date="2016-11" db="EMBL/GenBank/DDBJ databases">
        <authorList>
            <person name="Varghese N."/>
            <person name="Submissions S."/>
        </authorList>
    </citation>
    <scope>NUCLEOTIDE SEQUENCE [LARGE SCALE GENOMIC DNA]</scope>
    <source>
        <strain evidence="2">DSM 22638</strain>
    </source>
</reference>
<name>A0A1M5J6R5_9FLAO</name>
<dbReference type="EMBL" id="FQWL01000001">
    <property type="protein sequence ID" value="SHG35979.1"/>
    <property type="molecule type" value="Genomic_DNA"/>
</dbReference>
<organism evidence="1 2">
    <name type="scientific">Flagellimonas flava</name>
    <dbReference type="NCBI Taxonomy" id="570519"/>
    <lineage>
        <taxon>Bacteria</taxon>
        <taxon>Pseudomonadati</taxon>
        <taxon>Bacteroidota</taxon>
        <taxon>Flavobacteriia</taxon>
        <taxon>Flavobacteriales</taxon>
        <taxon>Flavobacteriaceae</taxon>
        <taxon>Flagellimonas</taxon>
    </lineage>
</organism>
<protein>
    <submittedName>
        <fullName evidence="1">Uncharacterized protein</fullName>
    </submittedName>
</protein>
<accession>A0A1M5J6R5</accession>
<dbReference type="STRING" id="570519.SAMN04488116_1150"/>
<dbReference type="RefSeq" id="WP_131819050.1">
    <property type="nucleotide sequence ID" value="NZ_FQWL01000001.1"/>
</dbReference>
<proteinExistence type="predicted"/>
<evidence type="ECO:0000313" key="1">
    <source>
        <dbReference type="EMBL" id="SHG35979.1"/>
    </source>
</evidence>